<accession>K5W927</accession>
<dbReference type="FunCoup" id="K5W927">
    <property type="interactions" value="670"/>
</dbReference>
<dbReference type="OrthoDB" id="1935146at2759"/>
<gene>
    <name evidence="8" type="ORF">AGABI1DRAFT_65893</name>
</gene>
<dbReference type="GO" id="GO:0006364">
    <property type="term" value="P:rRNA processing"/>
    <property type="evidence" value="ECO:0007669"/>
    <property type="project" value="UniProtKB-KW"/>
</dbReference>
<dbReference type="Gene3D" id="2.130.10.10">
    <property type="entry name" value="YVTN repeat-like/Quinoprotein amine dehydrogenase"/>
    <property type="match status" value="1"/>
</dbReference>
<dbReference type="RefSeq" id="XP_007325092.1">
    <property type="nucleotide sequence ID" value="XM_007325030.1"/>
</dbReference>
<dbReference type="InterPro" id="IPR045161">
    <property type="entry name" value="Utp18"/>
</dbReference>
<dbReference type="EMBL" id="JH971385">
    <property type="protein sequence ID" value="EKM83364.1"/>
    <property type="molecule type" value="Genomic_DNA"/>
</dbReference>
<dbReference type="KEGG" id="abp:AGABI1DRAFT65893"/>
<evidence type="ECO:0000256" key="6">
    <source>
        <dbReference type="ARBA" id="ARBA00025767"/>
    </source>
</evidence>
<dbReference type="HOGENOM" id="CLU_011055_2_0_1"/>
<dbReference type="SMART" id="SM00320">
    <property type="entry name" value="WD40"/>
    <property type="match status" value="6"/>
</dbReference>
<dbReference type="PANTHER" id="PTHR18359:SF0">
    <property type="entry name" value="U3 SMALL NUCLEOLAR RNA-ASSOCIATED PROTEIN 18 HOMOLOG"/>
    <property type="match status" value="1"/>
</dbReference>
<evidence type="ECO:0000256" key="5">
    <source>
        <dbReference type="ARBA" id="ARBA00023242"/>
    </source>
</evidence>
<feature type="compositionally biased region" description="Basic and acidic residues" evidence="7">
    <location>
        <begin position="45"/>
        <end position="64"/>
    </location>
</feature>
<name>K5W927_AGABU</name>
<keyword evidence="3" id="KW-0853">WD repeat</keyword>
<dbReference type="SUPFAM" id="SSF50978">
    <property type="entry name" value="WD40 repeat-like"/>
    <property type="match status" value="1"/>
</dbReference>
<dbReference type="InterPro" id="IPR015943">
    <property type="entry name" value="WD40/YVTN_repeat-like_dom_sf"/>
</dbReference>
<dbReference type="AlphaFoldDB" id="K5W927"/>
<dbReference type="STRING" id="597362.K5W927"/>
<dbReference type="InterPro" id="IPR036322">
    <property type="entry name" value="WD40_repeat_dom_sf"/>
</dbReference>
<evidence type="ECO:0000313" key="8">
    <source>
        <dbReference type="EMBL" id="EKM83364.1"/>
    </source>
</evidence>
<dbReference type="eggNOG" id="KOG2055">
    <property type="taxonomic scope" value="Eukaryota"/>
</dbReference>
<dbReference type="Pfam" id="PF00400">
    <property type="entry name" value="WD40"/>
    <property type="match status" value="1"/>
</dbReference>
<evidence type="ECO:0000256" key="7">
    <source>
        <dbReference type="SAM" id="MobiDB-lite"/>
    </source>
</evidence>
<proteinExistence type="inferred from homology"/>
<evidence type="ECO:0000256" key="3">
    <source>
        <dbReference type="ARBA" id="ARBA00022574"/>
    </source>
</evidence>
<evidence type="ECO:0008006" key="10">
    <source>
        <dbReference type="Google" id="ProtNLM"/>
    </source>
</evidence>
<evidence type="ECO:0000313" key="9">
    <source>
        <dbReference type="Proteomes" id="UP000008493"/>
    </source>
</evidence>
<comment type="subcellular location">
    <subcellularLocation>
        <location evidence="1">Nucleus</location>
        <location evidence="1">Nucleolus</location>
    </subcellularLocation>
</comment>
<organism evidence="8 9">
    <name type="scientific">Agaricus bisporus var. burnettii (strain JB137-S8 / ATCC MYA-4627 / FGSC 10392)</name>
    <name type="common">White button mushroom</name>
    <dbReference type="NCBI Taxonomy" id="597362"/>
    <lineage>
        <taxon>Eukaryota</taxon>
        <taxon>Fungi</taxon>
        <taxon>Dikarya</taxon>
        <taxon>Basidiomycota</taxon>
        <taxon>Agaricomycotina</taxon>
        <taxon>Agaricomycetes</taxon>
        <taxon>Agaricomycetidae</taxon>
        <taxon>Agaricales</taxon>
        <taxon>Agaricineae</taxon>
        <taxon>Agaricaceae</taxon>
        <taxon>Agaricus</taxon>
    </lineage>
</organism>
<keyword evidence="5" id="KW-0539">Nucleus</keyword>
<dbReference type="GeneID" id="18830545"/>
<evidence type="ECO:0000256" key="4">
    <source>
        <dbReference type="ARBA" id="ARBA00022737"/>
    </source>
</evidence>
<keyword evidence="9" id="KW-1185">Reference proteome</keyword>
<protein>
    <recommendedName>
        <fullName evidence="10">Anaphase-promoting complex subunit 4 WD40 domain-containing protein</fullName>
    </recommendedName>
</protein>
<dbReference type="GO" id="GO:0032040">
    <property type="term" value="C:small-subunit processome"/>
    <property type="evidence" value="ECO:0007669"/>
    <property type="project" value="TreeGrafter"/>
</dbReference>
<feature type="region of interest" description="Disordered" evidence="7">
    <location>
        <begin position="1"/>
        <end position="66"/>
    </location>
</feature>
<reference evidence="9" key="1">
    <citation type="journal article" date="2012" name="Proc. Natl. Acad. Sci. U.S.A.">
        <title>Genome sequence of the button mushroom Agaricus bisporus reveals mechanisms governing adaptation to a humic-rich ecological niche.</title>
        <authorList>
            <person name="Morin E."/>
            <person name="Kohler A."/>
            <person name="Baker A.R."/>
            <person name="Foulongne-Oriol M."/>
            <person name="Lombard V."/>
            <person name="Nagy L.G."/>
            <person name="Ohm R.A."/>
            <person name="Patyshakuliyeva A."/>
            <person name="Brun A."/>
            <person name="Aerts A.L."/>
            <person name="Bailey A.M."/>
            <person name="Billette C."/>
            <person name="Coutinho P.M."/>
            <person name="Deakin G."/>
            <person name="Doddapaneni H."/>
            <person name="Floudas D."/>
            <person name="Grimwood J."/>
            <person name="Hilden K."/>
            <person name="Kuees U."/>
            <person name="LaButti K.M."/>
            <person name="Lapidus A."/>
            <person name="Lindquist E.A."/>
            <person name="Lucas S.M."/>
            <person name="Murat C."/>
            <person name="Riley R.W."/>
            <person name="Salamov A.A."/>
            <person name="Schmutz J."/>
            <person name="Subramanian V."/>
            <person name="Woesten H.A.B."/>
            <person name="Xu J."/>
            <person name="Eastwood D.C."/>
            <person name="Foster G.D."/>
            <person name="Sonnenberg A.S."/>
            <person name="Cullen D."/>
            <person name="de Vries R.P."/>
            <person name="Lundell T."/>
            <person name="Hibbett D.S."/>
            <person name="Henrissat B."/>
            <person name="Burton K.S."/>
            <person name="Kerrigan R.W."/>
            <person name="Challen M.P."/>
            <person name="Grigoriev I.V."/>
            <person name="Martin F."/>
        </authorList>
    </citation>
    <scope>NUCLEOTIDE SEQUENCE [LARGE SCALE GENOMIC DNA]</scope>
    <source>
        <strain evidence="9">JB137-S8 / ATCC MYA-4627 / FGSC 10392</strain>
    </source>
</reference>
<dbReference type="PANTHER" id="PTHR18359">
    <property type="entry name" value="WD-REPEAT PROTEIN-RELATED"/>
    <property type="match status" value="1"/>
</dbReference>
<sequence length="440" mass="47930">MAKRPRRPIAPREADESDYESQLRAQFERINPEPSWAQQARKTYHKEQDTETEKGDEGEGKQDKLLSSGTIAIERLRDVNISTQNDSSVNVVAFHPSPRVPVLCVGTADRRIRLYNVDGHTSPLLQTLHTPSLPLTSPTSVLFHPSGSSILLSGSRPFFFTHDLQTGTTTRHDRGLWGTTFSHSSVESRGLKRSRDSREDAETIHMTSFNPTGEILGVAGGKGAQVHLVDWKSGAGQVIGSLKCAGGGSVSGLWWFGGSSSSAQSLGETSSRDHLAILTSDAEVYLWDVAERRCVKRWKDEGGYRGAGRTMAGTQSGNGYMAVGSSSGLVNFYNSTSYSLQESTKDPKPIKSIGNLTTAISTLKFNHDAQLLAIASQEKKDSMRLIHVPSLTAFANWPTQSTPLGSVSTVDFSPGSEYVAIGNKRGRVLLYHLREYGVGF</sequence>
<keyword evidence="4" id="KW-0677">Repeat</keyword>
<dbReference type="InParanoid" id="K5W927"/>
<evidence type="ECO:0000256" key="2">
    <source>
        <dbReference type="ARBA" id="ARBA00022552"/>
    </source>
</evidence>
<dbReference type="Proteomes" id="UP000008493">
    <property type="component" value="Unassembled WGS sequence"/>
</dbReference>
<keyword evidence="2" id="KW-0698">rRNA processing</keyword>
<evidence type="ECO:0000256" key="1">
    <source>
        <dbReference type="ARBA" id="ARBA00004604"/>
    </source>
</evidence>
<dbReference type="OMA" id="DAETIHM"/>
<comment type="similarity">
    <text evidence="6">Belongs to the WD repeat UTP18 family.</text>
</comment>
<dbReference type="GO" id="GO:0034388">
    <property type="term" value="C:Pwp2p-containing subcomplex of 90S preribosome"/>
    <property type="evidence" value="ECO:0007669"/>
    <property type="project" value="TreeGrafter"/>
</dbReference>
<dbReference type="InterPro" id="IPR001680">
    <property type="entry name" value="WD40_rpt"/>
</dbReference>